<protein>
    <recommendedName>
        <fullName evidence="1">Serine-threonine/tyrosine-protein kinase catalytic domain-containing protein</fullName>
    </recommendedName>
</protein>
<dbReference type="Proteomes" id="UP001234178">
    <property type="component" value="Unassembled WGS sequence"/>
</dbReference>
<comment type="caution">
    <text evidence="2">The sequence shown here is derived from an EMBL/GenBank/DDBJ whole genome shotgun (WGS) entry which is preliminary data.</text>
</comment>
<dbReference type="InterPro" id="IPR011009">
    <property type="entry name" value="Kinase-like_dom_sf"/>
</dbReference>
<feature type="domain" description="Serine-threonine/tyrosine-protein kinase catalytic" evidence="1">
    <location>
        <begin position="105"/>
        <end position="174"/>
    </location>
</feature>
<evidence type="ECO:0000313" key="3">
    <source>
        <dbReference type="Proteomes" id="UP001234178"/>
    </source>
</evidence>
<dbReference type="Gene3D" id="3.30.200.20">
    <property type="entry name" value="Phosphorylase Kinase, domain 1"/>
    <property type="match status" value="1"/>
</dbReference>
<evidence type="ECO:0000259" key="1">
    <source>
        <dbReference type="Pfam" id="PF07714"/>
    </source>
</evidence>
<keyword evidence="3" id="KW-1185">Reference proteome</keyword>
<dbReference type="Pfam" id="PF07714">
    <property type="entry name" value="PK_Tyr_Ser-Thr"/>
    <property type="match status" value="1"/>
</dbReference>
<dbReference type="EMBL" id="JAOYFB010000039">
    <property type="protein sequence ID" value="KAK4030667.1"/>
    <property type="molecule type" value="Genomic_DNA"/>
</dbReference>
<sequence length="207" mass="22533">MHSLIATSLAKAFAKRRILTGGSLSSCLLHLSSFSTNTFSEFFLLCKRLHILRILTGGSLSSCLQHLSSPDGQGFTSVPFFFYPSPAVPSISPEYILEPCDYTVECETPIGVGGCSSVYMGLYRGSLVAVKCYTIGNTEPGKALLLEEAESLLKLHHLNIIKCLGICFQKSSLLLELAEIKITHNGRCVCVNSLRKLIDTVGGWNKI</sequence>
<accession>A0ABR0AZV7</accession>
<name>A0ABR0AZV7_9CRUS</name>
<organism evidence="2 3">
    <name type="scientific">Daphnia magna</name>
    <dbReference type="NCBI Taxonomy" id="35525"/>
    <lineage>
        <taxon>Eukaryota</taxon>
        <taxon>Metazoa</taxon>
        <taxon>Ecdysozoa</taxon>
        <taxon>Arthropoda</taxon>
        <taxon>Crustacea</taxon>
        <taxon>Branchiopoda</taxon>
        <taxon>Diplostraca</taxon>
        <taxon>Cladocera</taxon>
        <taxon>Anomopoda</taxon>
        <taxon>Daphniidae</taxon>
        <taxon>Daphnia</taxon>
    </lineage>
</organism>
<dbReference type="SUPFAM" id="SSF56112">
    <property type="entry name" value="Protein kinase-like (PK-like)"/>
    <property type="match status" value="1"/>
</dbReference>
<proteinExistence type="predicted"/>
<gene>
    <name evidence="2" type="ORF">OUZ56_023941</name>
</gene>
<dbReference type="InterPro" id="IPR001245">
    <property type="entry name" value="Ser-Thr/Tyr_kinase_cat_dom"/>
</dbReference>
<reference evidence="2 3" key="1">
    <citation type="journal article" date="2023" name="Nucleic Acids Res.">
        <title>The hologenome of Daphnia magna reveals possible DNA methylation and microbiome-mediated evolution of the host genome.</title>
        <authorList>
            <person name="Chaturvedi A."/>
            <person name="Li X."/>
            <person name="Dhandapani V."/>
            <person name="Marshall H."/>
            <person name="Kissane S."/>
            <person name="Cuenca-Cambronero M."/>
            <person name="Asole G."/>
            <person name="Calvet F."/>
            <person name="Ruiz-Romero M."/>
            <person name="Marangio P."/>
            <person name="Guigo R."/>
            <person name="Rago D."/>
            <person name="Mirbahai L."/>
            <person name="Eastwood N."/>
            <person name="Colbourne J.K."/>
            <person name="Zhou J."/>
            <person name="Mallon E."/>
            <person name="Orsini L."/>
        </authorList>
    </citation>
    <scope>NUCLEOTIDE SEQUENCE [LARGE SCALE GENOMIC DNA]</scope>
    <source>
        <strain evidence="2">LRV0_1</strain>
    </source>
</reference>
<evidence type="ECO:0000313" key="2">
    <source>
        <dbReference type="EMBL" id="KAK4030667.1"/>
    </source>
</evidence>